<proteinExistence type="predicted"/>
<name>A0A9X2RJB2_9PROT</name>
<evidence type="ECO:0008006" key="3">
    <source>
        <dbReference type="Google" id="ProtNLM"/>
    </source>
</evidence>
<evidence type="ECO:0000313" key="1">
    <source>
        <dbReference type="EMBL" id="MCQ8185761.1"/>
    </source>
</evidence>
<keyword evidence="2" id="KW-1185">Reference proteome</keyword>
<sequence>MDEPLVYYRGSGTGDRRFLSADERGSIVLVTRSDGSVMRRYRYDDDGNRDTEADEAGRFGYTGQLRIKGTSIWHYKARAYSSKPRVQRLRETRQPLQ</sequence>
<dbReference type="Gene3D" id="2.180.10.10">
    <property type="entry name" value="RHS repeat-associated core"/>
    <property type="match status" value="1"/>
</dbReference>
<dbReference type="Proteomes" id="UP001142610">
    <property type="component" value="Unassembled WGS sequence"/>
</dbReference>
<protein>
    <recommendedName>
        <fullName evidence="3">RHS repeat protein</fullName>
    </recommendedName>
</protein>
<accession>A0A9X2RJB2</accession>
<evidence type="ECO:0000313" key="2">
    <source>
        <dbReference type="Proteomes" id="UP001142610"/>
    </source>
</evidence>
<dbReference type="EMBL" id="JANIBC010000008">
    <property type="protein sequence ID" value="MCQ8185761.1"/>
    <property type="molecule type" value="Genomic_DNA"/>
</dbReference>
<dbReference type="AlphaFoldDB" id="A0A9X2RJB2"/>
<comment type="caution">
    <text evidence="1">The sequence shown here is derived from an EMBL/GenBank/DDBJ whole genome shotgun (WGS) entry which is preliminary data.</text>
</comment>
<reference evidence="1" key="1">
    <citation type="submission" date="2022-07" db="EMBL/GenBank/DDBJ databases">
        <title>Parvularcula maris sp. nov., an algicidal bacterium isolated from seawater.</title>
        <authorList>
            <person name="Li F."/>
        </authorList>
    </citation>
    <scope>NUCLEOTIDE SEQUENCE</scope>
    <source>
        <strain evidence="1">BGMRC 0090</strain>
    </source>
</reference>
<gene>
    <name evidence="1" type="ORF">NOG11_10175</name>
</gene>
<dbReference type="RefSeq" id="WP_256619651.1">
    <property type="nucleotide sequence ID" value="NZ_JANIBC010000008.1"/>
</dbReference>
<organism evidence="1 2">
    <name type="scientific">Parvularcula maris</name>
    <dbReference type="NCBI Taxonomy" id="2965077"/>
    <lineage>
        <taxon>Bacteria</taxon>
        <taxon>Pseudomonadati</taxon>
        <taxon>Pseudomonadota</taxon>
        <taxon>Alphaproteobacteria</taxon>
        <taxon>Parvularculales</taxon>
        <taxon>Parvularculaceae</taxon>
        <taxon>Parvularcula</taxon>
    </lineage>
</organism>